<dbReference type="InterPro" id="IPR018114">
    <property type="entry name" value="TRYPSIN_HIS"/>
</dbReference>
<dbReference type="SUPFAM" id="SSF50494">
    <property type="entry name" value="Trypsin-like serine proteases"/>
    <property type="match status" value="1"/>
</dbReference>
<evidence type="ECO:0000256" key="3">
    <source>
        <dbReference type="ARBA" id="ARBA00024195"/>
    </source>
</evidence>
<proteinExistence type="inferred from homology"/>
<dbReference type="Pfam" id="PF00089">
    <property type="entry name" value="Trypsin"/>
    <property type="match status" value="1"/>
</dbReference>
<evidence type="ECO:0000313" key="6">
    <source>
        <dbReference type="Proteomes" id="UP000069940"/>
    </source>
</evidence>
<dbReference type="InterPro" id="IPR001254">
    <property type="entry name" value="Trypsin_dom"/>
</dbReference>
<evidence type="ECO:0000313" key="5">
    <source>
        <dbReference type="EnsemblMetazoa" id="AALFPA23_007356.P9750"/>
    </source>
</evidence>
<dbReference type="Gene3D" id="2.40.10.10">
    <property type="entry name" value="Trypsin-like serine proteases"/>
    <property type="match status" value="2"/>
</dbReference>
<dbReference type="InterPro" id="IPR001314">
    <property type="entry name" value="Peptidase_S1A"/>
</dbReference>
<dbReference type="Proteomes" id="UP000069940">
    <property type="component" value="Unassembled WGS sequence"/>
</dbReference>
<dbReference type="GeneID" id="109419553"/>
<dbReference type="PROSITE" id="PS50240">
    <property type="entry name" value="TRYPSIN_DOM"/>
    <property type="match status" value="1"/>
</dbReference>
<organism evidence="5 6">
    <name type="scientific">Aedes albopictus</name>
    <name type="common">Asian tiger mosquito</name>
    <name type="synonym">Stegomyia albopicta</name>
    <dbReference type="NCBI Taxonomy" id="7160"/>
    <lineage>
        <taxon>Eukaryota</taxon>
        <taxon>Metazoa</taxon>
        <taxon>Ecdysozoa</taxon>
        <taxon>Arthropoda</taxon>
        <taxon>Hexapoda</taxon>
        <taxon>Insecta</taxon>
        <taxon>Pterygota</taxon>
        <taxon>Neoptera</taxon>
        <taxon>Endopterygota</taxon>
        <taxon>Diptera</taxon>
        <taxon>Nematocera</taxon>
        <taxon>Culicoidea</taxon>
        <taxon>Culicidae</taxon>
        <taxon>Culicinae</taxon>
        <taxon>Aedini</taxon>
        <taxon>Aedes</taxon>
        <taxon>Stegomyia</taxon>
    </lineage>
</organism>
<dbReference type="PRINTS" id="PR00722">
    <property type="entry name" value="CHYMOTRYPSIN"/>
</dbReference>
<comment type="similarity">
    <text evidence="3">Belongs to the peptidase S1 family. CLIP subfamily.</text>
</comment>
<sequence>MCAKIMKIILSVIKAKQRNNHIRMLFTQSVSQFSCKRYSIRMEARILFVVTIISAVIGLSSAQKFPRKCSSDRECVSFTECMDYQEFHKVSAKEWPRTTQTEVRNLFCDVKQSSFSKVYFICCPKSGRRLLDMENCGKQVTPRIAHGKEATIFQFPWMALLRGSDGTFHCGGTLIADRYVLTATHCRRKSVYSVRLGETDLSTAIDCIKYVDGEEECADPPQDILAQKFIHHPKYSVSHKKNDIALVRLASAAKMNDNVRPICLPLPEVLSSLPQARMLVSGWGFTENETRSDQLRFAYVPIVDLEQCNEFLEPVQLTVDESQVCAGAGIDRADNCQGDSGGPLKYFGNGRYVIHGVVSYGQATCGVETEPAIYARVQNYLDWIMENLK</sequence>
<dbReference type="InterPro" id="IPR051487">
    <property type="entry name" value="Ser/Thr_Proteases_Immune/Dev"/>
</dbReference>
<dbReference type="PANTHER" id="PTHR24256">
    <property type="entry name" value="TRYPTASE-RELATED"/>
    <property type="match status" value="1"/>
</dbReference>
<evidence type="ECO:0000259" key="4">
    <source>
        <dbReference type="PROSITE" id="PS50240"/>
    </source>
</evidence>
<dbReference type="InterPro" id="IPR043504">
    <property type="entry name" value="Peptidase_S1_PA_chymotrypsin"/>
</dbReference>
<reference evidence="6" key="1">
    <citation type="journal article" date="2015" name="Proc. Natl. Acad. Sci. U.S.A.">
        <title>Genome sequence of the Asian Tiger mosquito, Aedes albopictus, reveals insights into its biology, genetics, and evolution.</title>
        <authorList>
            <person name="Chen X.G."/>
            <person name="Jiang X."/>
            <person name="Gu J."/>
            <person name="Xu M."/>
            <person name="Wu Y."/>
            <person name="Deng Y."/>
            <person name="Zhang C."/>
            <person name="Bonizzoni M."/>
            <person name="Dermauw W."/>
            <person name="Vontas J."/>
            <person name="Armbruster P."/>
            <person name="Huang X."/>
            <person name="Yang Y."/>
            <person name="Zhang H."/>
            <person name="He W."/>
            <person name="Peng H."/>
            <person name="Liu Y."/>
            <person name="Wu K."/>
            <person name="Chen J."/>
            <person name="Lirakis M."/>
            <person name="Topalis P."/>
            <person name="Van Leeuwen T."/>
            <person name="Hall A.B."/>
            <person name="Jiang X."/>
            <person name="Thorpe C."/>
            <person name="Mueller R.L."/>
            <person name="Sun C."/>
            <person name="Waterhouse R.M."/>
            <person name="Yan G."/>
            <person name="Tu Z.J."/>
            <person name="Fang X."/>
            <person name="James A.A."/>
        </authorList>
    </citation>
    <scope>NUCLEOTIDE SEQUENCE [LARGE SCALE GENOMIC DNA]</scope>
    <source>
        <strain evidence="6">Foshan</strain>
    </source>
</reference>
<feature type="domain" description="Peptidase S1" evidence="4">
    <location>
        <begin position="144"/>
        <end position="389"/>
    </location>
</feature>
<reference evidence="5" key="2">
    <citation type="submission" date="2025-05" db="UniProtKB">
        <authorList>
            <consortium name="EnsemblMetazoa"/>
        </authorList>
    </citation>
    <scope>IDENTIFICATION</scope>
    <source>
        <strain evidence="5">Foshan</strain>
    </source>
</reference>
<keyword evidence="2" id="KW-0325">Glycoprotein</keyword>
<dbReference type="EnsemblMetazoa" id="AALFPA23_007356.R9750">
    <property type="protein sequence ID" value="AALFPA23_007356.P9750"/>
    <property type="gene ID" value="AALFPA23_007356"/>
</dbReference>
<protein>
    <recommendedName>
        <fullName evidence="4">Peptidase S1 domain-containing protein</fullName>
    </recommendedName>
</protein>
<accession>A0ABM1YAJ5</accession>
<evidence type="ECO:0000256" key="1">
    <source>
        <dbReference type="ARBA" id="ARBA00023157"/>
    </source>
</evidence>
<evidence type="ECO:0000256" key="2">
    <source>
        <dbReference type="ARBA" id="ARBA00023180"/>
    </source>
</evidence>
<keyword evidence="6" id="KW-1185">Reference proteome</keyword>
<dbReference type="PROSITE" id="PS00134">
    <property type="entry name" value="TRYPSIN_HIS"/>
    <property type="match status" value="1"/>
</dbReference>
<dbReference type="RefSeq" id="XP_062703792.1">
    <property type="nucleotide sequence ID" value="XM_062847808.1"/>
</dbReference>
<keyword evidence="1" id="KW-1015">Disulfide bond</keyword>
<name>A0ABM1YAJ5_AEDAL</name>
<dbReference type="SMART" id="SM00020">
    <property type="entry name" value="Tryp_SPc"/>
    <property type="match status" value="1"/>
</dbReference>
<dbReference type="CDD" id="cd00190">
    <property type="entry name" value="Tryp_SPc"/>
    <property type="match status" value="1"/>
</dbReference>
<dbReference type="InterPro" id="IPR009003">
    <property type="entry name" value="Peptidase_S1_PA"/>
</dbReference>